<feature type="transmembrane region" description="Helical" evidence="5">
    <location>
        <begin position="448"/>
        <end position="472"/>
    </location>
</feature>
<dbReference type="SUPFAM" id="SSF103473">
    <property type="entry name" value="MFS general substrate transporter"/>
    <property type="match status" value="1"/>
</dbReference>
<dbReference type="Gene3D" id="1.20.1250.20">
    <property type="entry name" value="MFS general substrate transporter like domains"/>
    <property type="match status" value="2"/>
</dbReference>
<dbReference type="GO" id="GO:0015355">
    <property type="term" value="F:secondary active monocarboxylate transmembrane transporter activity"/>
    <property type="evidence" value="ECO:0007669"/>
    <property type="project" value="TreeGrafter"/>
</dbReference>
<organism evidence="7">
    <name type="scientific">Blastobotrys adeninivorans</name>
    <name type="common">Yeast</name>
    <name type="synonym">Arxula adeninivorans</name>
    <dbReference type="NCBI Taxonomy" id="409370"/>
    <lineage>
        <taxon>Eukaryota</taxon>
        <taxon>Fungi</taxon>
        <taxon>Dikarya</taxon>
        <taxon>Ascomycota</taxon>
        <taxon>Saccharomycotina</taxon>
        <taxon>Dipodascomycetes</taxon>
        <taxon>Dipodascales</taxon>
        <taxon>Trichomonascaceae</taxon>
        <taxon>Blastobotrys</taxon>
    </lineage>
</organism>
<feature type="transmembrane region" description="Helical" evidence="5">
    <location>
        <begin position="230"/>
        <end position="252"/>
    </location>
</feature>
<feature type="transmembrane region" description="Helical" evidence="5">
    <location>
        <begin position="355"/>
        <end position="373"/>
    </location>
</feature>
<evidence type="ECO:0000256" key="3">
    <source>
        <dbReference type="ARBA" id="ARBA00022989"/>
    </source>
</evidence>
<dbReference type="PROSITE" id="PS50850">
    <property type="entry name" value="MFS"/>
    <property type="match status" value="1"/>
</dbReference>
<dbReference type="Pfam" id="PF00083">
    <property type="entry name" value="Sugar_tr"/>
    <property type="match status" value="1"/>
</dbReference>
<comment type="subcellular location">
    <subcellularLocation>
        <location evidence="1">Membrane</location>
        <topology evidence="1">Multi-pass membrane protein</topology>
    </subcellularLocation>
</comment>
<dbReference type="EMBL" id="HG937694">
    <property type="protein sequence ID" value="CDP39000.1"/>
    <property type="molecule type" value="Genomic_DNA"/>
</dbReference>
<dbReference type="InterPro" id="IPR005828">
    <property type="entry name" value="MFS_sugar_transport-like"/>
</dbReference>
<evidence type="ECO:0000256" key="1">
    <source>
        <dbReference type="ARBA" id="ARBA00004141"/>
    </source>
</evidence>
<name>A0A060TD18_BLAAD</name>
<keyword evidence="3 5" id="KW-1133">Transmembrane helix</keyword>
<feature type="transmembrane region" description="Helical" evidence="5">
    <location>
        <begin position="75"/>
        <end position="93"/>
    </location>
</feature>
<dbReference type="PhylomeDB" id="A0A060TD18"/>
<feature type="transmembrane region" description="Helical" evidence="5">
    <location>
        <begin position="140"/>
        <end position="159"/>
    </location>
</feature>
<keyword evidence="2 5" id="KW-0812">Transmembrane</keyword>
<proteinExistence type="predicted"/>
<dbReference type="PANTHER" id="PTHR23508">
    <property type="entry name" value="CARBOXYLIC ACID TRANSPORTER PROTEIN HOMOLOG"/>
    <property type="match status" value="1"/>
</dbReference>
<evidence type="ECO:0000313" key="7">
    <source>
        <dbReference type="EMBL" id="CDP39000.1"/>
    </source>
</evidence>
<reference evidence="7" key="2">
    <citation type="submission" date="2014-06" db="EMBL/GenBank/DDBJ databases">
        <title>The complete genome of Blastobotrys (Arxula) adeninivorans LS3 - a yeast of biotechnological interest.</title>
        <authorList>
            <person name="Kunze G."/>
            <person name="Gaillardin C."/>
            <person name="Czernicka M."/>
            <person name="Durrens P."/>
            <person name="Martin T."/>
            <person name="Boer E."/>
            <person name="Gabaldon T."/>
            <person name="Cruz J."/>
            <person name="Talla E."/>
            <person name="Marck C."/>
            <person name="Goffeau A."/>
            <person name="Barbe V."/>
            <person name="Baret P."/>
            <person name="Baronian K."/>
            <person name="Beier S."/>
            <person name="Bleykasten C."/>
            <person name="Bode R."/>
            <person name="Casaregola S."/>
            <person name="Despons L."/>
            <person name="Fairhead C."/>
            <person name="Giersberg M."/>
            <person name="Gierski P."/>
            <person name="Hahnel U."/>
            <person name="Hartmann A."/>
            <person name="Jankowska D."/>
            <person name="Jubin C."/>
            <person name="Jung P."/>
            <person name="Lafontaine I."/>
            <person name="Leh-Louis V."/>
            <person name="Lemaire M."/>
            <person name="Marcet-Houben M."/>
            <person name="Mascher M."/>
            <person name="Morel G."/>
            <person name="Richard G.-F."/>
            <person name="Riechen J."/>
            <person name="Sacerdot C."/>
            <person name="Sarkar A."/>
            <person name="Savel G."/>
            <person name="Schacherer J."/>
            <person name="Sherman D."/>
            <person name="Straub M.-L."/>
            <person name="Stein N."/>
            <person name="Thierry A."/>
            <person name="Trautwein-Schult A."/>
            <person name="Westhof E."/>
            <person name="Worch S."/>
            <person name="Dujon B."/>
            <person name="Souciet J.-L."/>
            <person name="Wincker P."/>
            <person name="Scholz U."/>
            <person name="Neuveglise N."/>
        </authorList>
    </citation>
    <scope>NUCLEOTIDE SEQUENCE</scope>
    <source>
        <strain evidence="7">LS3</strain>
    </source>
</reference>
<feature type="transmembrane region" description="Helical" evidence="5">
    <location>
        <begin position="165"/>
        <end position="186"/>
    </location>
</feature>
<evidence type="ECO:0000256" key="4">
    <source>
        <dbReference type="ARBA" id="ARBA00023136"/>
    </source>
</evidence>
<dbReference type="InterPro" id="IPR036259">
    <property type="entry name" value="MFS_trans_sf"/>
</dbReference>
<feature type="transmembrane region" description="Helical" evidence="5">
    <location>
        <begin position="113"/>
        <end position="133"/>
    </location>
</feature>
<dbReference type="CDD" id="cd17316">
    <property type="entry name" value="MFS_SV2_like"/>
    <property type="match status" value="1"/>
</dbReference>
<feature type="domain" description="Major facilitator superfamily (MFS) profile" evidence="6">
    <location>
        <begin position="75"/>
        <end position="477"/>
    </location>
</feature>
<dbReference type="PANTHER" id="PTHR23508:SF10">
    <property type="entry name" value="CARBOXYLIC ACID TRANSPORTER PROTEIN HOMOLOG"/>
    <property type="match status" value="1"/>
</dbReference>
<sequence length="512" mass="57344">MVDIEQQARRREEESYEYEIAPKRAIERPPDLSASSISHYVKTRIPTLFIPPSSNLSNVNPMPAFRAMRKSHWNWFFLGLLGWVMDAMDYFVVSSAATEIAETLEVTVTDITWGMTLVLMLRSVGAIIMGVSADRIGRKWPYVACCFMFVVLEIGLGFVQTYKQFLGVRAVFGIAMGGMYGTAAATALENLPDESRSVLAGLIPAGYSFGFILAIVFYRAFQFSYKPGEGWRALCWFSAGPPFILLVWRLCFGEGPYFEQLKESRKYAKKSNIGVWKEAKDAFKNYWLIFAYLVFMMAGFNFLSHGTQDLYPTYLVNQAHFNPNEKTVTMVVFNLGSCLGGLVWGQLAELTGRRLAIFTGLIWVGIFCYPAFMVPSIGAIIPCSFFLQFGVTAAWAAAPIHLIELSPPAYRALASGLAYQMGNLASSASSTIESTIGSRFPIEGETGVYNYGKVMAIFTACVILYMMIIVLIGPERFHRELEEVPGYVEEKLDGVEHVIHEDKETTEHIEHR</sequence>
<accession>A0A060TD18</accession>
<gene>
    <name evidence="7" type="ORF">GNLVRS02_ARAD1D47432g</name>
</gene>
<evidence type="ECO:0000259" key="6">
    <source>
        <dbReference type="PROSITE" id="PS50850"/>
    </source>
</evidence>
<evidence type="ECO:0000256" key="5">
    <source>
        <dbReference type="SAM" id="Phobius"/>
    </source>
</evidence>
<evidence type="ECO:0000256" key="2">
    <source>
        <dbReference type="ARBA" id="ARBA00022692"/>
    </source>
</evidence>
<dbReference type="PROSITE" id="PS00216">
    <property type="entry name" value="SUGAR_TRANSPORT_1"/>
    <property type="match status" value="1"/>
</dbReference>
<protein>
    <submittedName>
        <fullName evidence="7">ARAD1D47432p</fullName>
    </submittedName>
</protein>
<reference evidence="7" key="1">
    <citation type="submission" date="2014-02" db="EMBL/GenBank/DDBJ databases">
        <authorList>
            <person name="Genoscope - CEA"/>
        </authorList>
    </citation>
    <scope>NUCLEOTIDE SEQUENCE</scope>
    <source>
        <strain evidence="7">LS3</strain>
    </source>
</reference>
<dbReference type="GO" id="GO:0005886">
    <property type="term" value="C:plasma membrane"/>
    <property type="evidence" value="ECO:0007669"/>
    <property type="project" value="TreeGrafter"/>
</dbReference>
<feature type="transmembrane region" description="Helical" evidence="5">
    <location>
        <begin position="198"/>
        <end position="218"/>
    </location>
</feature>
<dbReference type="GO" id="GO:0035879">
    <property type="term" value="P:plasma membrane lactate transport"/>
    <property type="evidence" value="ECO:0007669"/>
    <property type="project" value="TreeGrafter"/>
</dbReference>
<dbReference type="AlphaFoldDB" id="A0A060TD18"/>
<dbReference type="InterPro" id="IPR005829">
    <property type="entry name" value="Sugar_transporter_CS"/>
</dbReference>
<keyword evidence="4 5" id="KW-0472">Membrane</keyword>
<dbReference type="InterPro" id="IPR020846">
    <property type="entry name" value="MFS_dom"/>
</dbReference>
<feature type="transmembrane region" description="Helical" evidence="5">
    <location>
        <begin position="286"/>
        <end position="307"/>
    </location>
</feature>
<feature type="transmembrane region" description="Helical" evidence="5">
    <location>
        <begin position="327"/>
        <end position="348"/>
    </location>
</feature>